<dbReference type="SMART" id="SM00256">
    <property type="entry name" value="FBOX"/>
    <property type="match status" value="1"/>
</dbReference>
<evidence type="ECO:0000313" key="3">
    <source>
        <dbReference type="Proteomes" id="UP000092445"/>
    </source>
</evidence>
<dbReference type="PANTHER" id="PTHR13318:SF95">
    <property type="entry name" value="F-BOX PROTEIN YLR352W"/>
    <property type="match status" value="1"/>
</dbReference>
<dbReference type="InterPro" id="IPR032675">
    <property type="entry name" value="LRR_dom_sf"/>
</dbReference>
<sequence length="440" mass="50516">MTVDNSNLKIPHLAVPTNIQSDVSIILLTLCSLTDIMDVSPDTGAVSRVGAANIPNEIWLQVFDNLSHGDLLQISLVCKRWLHLVSRYKLRRSSKLVITKRNLKKICDAIERTQFKCEKVEISNPWSEFNNVECAFLSRIFQYIGSEVVHVKLHRVSTLTMLNHLLPKLRELDLSDSWPDTRGQVDLQNFSQLTTLLIPEFFTVQTQLLASLTQMPNVRLQQLSIRIESSAGDWLDVLARQATSLRWLKLGTVWLDAWTNARLKFQHRLQDIFRTFAQLEVLDIGTISTSYKQLVLENISDKNRLKKIVISDNSDDSLELIVQKWSASLEYLDIKRYRESESNAQLLNIMSGKLRSLIMHDTNGLADERLLYSIAPTSNPRLNELKLSHAQLNIEARFPALEKLRFYGLHCRSSHQELHKICPRLKKIVSDRMLVKVQAN</sequence>
<dbReference type="STRING" id="7398.A0A1A9ZXC4"/>
<name>A0A1A9ZXC4_GLOPL</name>
<dbReference type="GO" id="GO:0019005">
    <property type="term" value="C:SCF ubiquitin ligase complex"/>
    <property type="evidence" value="ECO:0007669"/>
    <property type="project" value="TreeGrafter"/>
</dbReference>
<protein>
    <submittedName>
        <fullName evidence="2">F-box domain-containing protein</fullName>
    </submittedName>
</protein>
<proteinExistence type="predicted"/>
<organism evidence="2 3">
    <name type="scientific">Glossina pallidipes</name>
    <name type="common">Tsetse fly</name>
    <dbReference type="NCBI Taxonomy" id="7398"/>
    <lineage>
        <taxon>Eukaryota</taxon>
        <taxon>Metazoa</taxon>
        <taxon>Ecdysozoa</taxon>
        <taxon>Arthropoda</taxon>
        <taxon>Hexapoda</taxon>
        <taxon>Insecta</taxon>
        <taxon>Pterygota</taxon>
        <taxon>Neoptera</taxon>
        <taxon>Endopterygota</taxon>
        <taxon>Diptera</taxon>
        <taxon>Brachycera</taxon>
        <taxon>Muscomorpha</taxon>
        <taxon>Hippoboscoidea</taxon>
        <taxon>Glossinidae</taxon>
        <taxon>Glossina</taxon>
    </lineage>
</organism>
<dbReference type="GO" id="GO:0031146">
    <property type="term" value="P:SCF-dependent proteasomal ubiquitin-dependent protein catabolic process"/>
    <property type="evidence" value="ECO:0007669"/>
    <property type="project" value="TreeGrafter"/>
</dbReference>
<dbReference type="Proteomes" id="UP000092445">
    <property type="component" value="Unassembled WGS sequence"/>
</dbReference>
<reference evidence="2" key="2">
    <citation type="submission" date="2020-05" db="UniProtKB">
        <authorList>
            <consortium name="EnsemblMetazoa"/>
        </authorList>
    </citation>
    <scope>IDENTIFICATION</scope>
    <source>
        <strain evidence="2">IAEA</strain>
    </source>
</reference>
<dbReference type="PROSITE" id="PS50181">
    <property type="entry name" value="FBOX"/>
    <property type="match status" value="1"/>
</dbReference>
<dbReference type="Pfam" id="PF12937">
    <property type="entry name" value="F-box-like"/>
    <property type="match status" value="1"/>
</dbReference>
<dbReference type="EnsemblMetazoa" id="GPAI028030-RA">
    <property type="protein sequence ID" value="GPAI028030-PA"/>
    <property type="gene ID" value="GPAI028030"/>
</dbReference>
<keyword evidence="3" id="KW-1185">Reference proteome</keyword>
<dbReference type="InterPro" id="IPR001810">
    <property type="entry name" value="F-box_dom"/>
</dbReference>
<dbReference type="Gene3D" id="1.20.1280.50">
    <property type="match status" value="1"/>
</dbReference>
<accession>A0A1A9ZXC4</accession>
<dbReference type="CDD" id="cd09917">
    <property type="entry name" value="F-box_SF"/>
    <property type="match status" value="1"/>
</dbReference>
<dbReference type="SUPFAM" id="SSF81383">
    <property type="entry name" value="F-box domain"/>
    <property type="match status" value="1"/>
</dbReference>
<dbReference type="AlphaFoldDB" id="A0A1A9ZXC4"/>
<evidence type="ECO:0000313" key="2">
    <source>
        <dbReference type="EnsemblMetazoa" id="GPAI028030-PA"/>
    </source>
</evidence>
<dbReference type="VEuPathDB" id="VectorBase:GPAI028030"/>
<evidence type="ECO:0000259" key="1">
    <source>
        <dbReference type="PROSITE" id="PS50181"/>
    </source>
</evidence>
<dbReference type="PANTHER" id="PTHR13318">
    <property type="entry name" value="PARTNER OF PAIRED, ISOFORM B-RELATED"/>
    <property type="match status" value="1"/>
</dbReference>
<dbReference type="InterPro" id="IPR036047">
    <property type="entry name" value="F-box-like_dom_sf"/>
</dbReference>
<feature type="domain" description="F-box" evidence="1">
    <location>
        <begin position="48"/>
        <end position="94"/>
    </location>
</feature>
<dbReference type="SUPFAM" id="SSF52047">
    <property type="entry name" value="RNI-like"/>
    <property type="match status" value="1"/>
</dbReference>
<reference evidence="3" key="1">
    <citation type="submission" date="2014-03" db="EMBL/GenBank/DDBJ databases">
        <authorList>
            <person name="Aksoy S."/>
            <person name="Warren W."/>
            <person name="Wilson R.K."/>
        </authorList>
    </citation>
    <scope>NUCLEOTIDE SEQUENCE [LARGE SCALE GENOMIC DNA]</scope>
    <source>
        <strain evidence="3">IAEA</strain>
    </source>
</reference>
<dbReference type="Gene3D" id="3.80.10.10">
    <property type="entry name" value="Ribonuclease Inhibitor"/>
    <property type="match status" value="1"/>
</dbReference>